<dbReference type="Gene3D" id="1.10.357.10">
    <property type="entry name" value="Tetracycline Repressor, domain 2"/>
    <property type="match status" value="1"/>
</dbReference>
<evidence type="ECO:0000313" key="6">
    <source>
        <dbReference type="EMBL" id="RWA18743.1"/>
    </source>
</evidence>
<dbReference type="InterPro" id="IPR036271">
    <property type="entry name" value="Tet_transcr_reg_TetR-rel_C_sf"/>
</dbReference>
<protein>
    <recommendedName>
        <fullName evidence="5">HTH tetR-type domain-containing protein</fullName>
    </recommendedName>
</protein>
<dbReference type="GO" id="GO:0045892">
    <property type="term" value="P:negative regulation of DNA-templated transcription"/>
    <property type="evidence" value="ECO:0007669"/>
    <property type="project" value="InterPro"/>
</dbReference>
<organism evidence="6 7">
    <name type="scientific">Mycolicibacterium elephantis DSM 44368</name>
    <dbReference type="NCBI Taxonomy" id="1335622"/>
    <lineage>
        <taxon>Bacteria</taxon>
        <taxon>Bacillati</taxon>
        <taxon>Actinomycetota</taxon>
        <taxon>Actinomycetes</taxon>
        <taxon>Mycobacteriales</taxon>
        <taxon>Mycobacteriaceae</taxon>
        <taxon>Mycolicibacterium</taxon>
    </lineage>
</organism>
<proteinExistence type="predicted"/>
<dbReference type="InterPro" id="IPR009057">
    <property type="entry name" value="Homeodomain-like_sf"/>
</dbReference>
<gene>
    <name evidence="6" type="ORF">MELE44368_03680</name>
</gene>
<feature type="DNA-binding region" description="H-T-H motif" evidence="4">
    <location>
        <begin position="17"/>
        <end position="36"/>
    </location>
</feature>
<dbReference type="Proteomes" id="UP000287177">
    <property type="component" value="Unassembled WGS sequence"/>
</dbReference>
<reference evidence="6 7" key="1">
    <citation type="submission" date="2013-06" db="EMBL/GenBank/DDBJ databases">
        <title>The draft sequence of the Mycobacterium elephantis genome.</title>
        <authorList>
            <person name="Pettersson F.B."/>
            <person name="Das S."/>
            <person name="Dasgupta S."/>
            <person name="Bhattacharya A."/>
            <person name="Kirsebom L.A."/>
        </authorList>
    </citation>
    <scope>NUCLEOTIDE SEQUENCE [LARGE SCALE GENOMIC DNA]</scope>
    <source>
        <strain evidence="6 7">DSM 44368</strain>
    </source>
</reference>
<feature type="domain" description="HTH tetR-type" evidence="5">
    <location>
        <begin position="1"/>
        <end position="54"/>
    </location>
</feature>
<sequence length="194" mass="20683">MRAAVHIADAEGIEAVSMRRVSQELGVTPMALYRYLPDKSGLIDVVVDESLGVVPLVDPDGDVVPELLRCFGGLYEFLLVHPGLARAAGERPLVGPVATRIGDQVLALLHRSGVTGDDAATLVVSAFSLALGSALYRTSRRGRGGNDFSRSGVEAPVVQRVQDQLISASRDDRMFRDALERLVASYLDVGAVQG</sequence>
<keyword evidence="1" id="KW-0805">Transcription regulation</keyword>
<keyword evidence="2 4" id="KW-0238">DNA-binding</keyword>
<dbReference type="GO" id="GO:0003677">
    <property type="term" value="F:DNA binding"/>
    <property type="evidence" value="ECO:0007669"/>
    <property type="project" value="UniProtKB-UniRule"/>
</dbReference>
<accession>A0A439DRC4</accession>
<evidence type="ECO:0000256" key="3">
    <source>
        <dbReference type="ARBA" id="ARBA00023163"/>
    </source>
</evidence>
<evidence type="ECO:0000256" key="4">
    <source>
        <dbReference type="PROSITE-ProRule" id="PRU00335"/>
    </source>
</evidence>
<keyword evidence="7" id="KW-1185">Reference proteome</keyword>
<dbReference type="PROSITE" id="PS50977">
    <property type="entry name" value="HTH_TETR_2"/>
    <property type="match status" value="1"/>
</dbReference>
<dbReference type="InterPro" id="IPR001647">
    <property type="entry name" value="HTH_TetR"/>
</dbReference>
<dbReference type="SUPFAM" id="SSF48498">
    <property type="entry name" value="Tetracyclin repressor-like, C-terminal domain"/>
    <property type="match status" value="1"/>
</dbReference>
<dbReference type="Pfam" id="PF00440">
    <property type="entry name" value="TetR_N"/>
    <property type="match status" value="1"/>
</dbReference>
<evidence type="ECO:0000256" key="2">
    <source>
        <dbReference type="ARBA" id="ARBA00023125"/>
    </source>
</evidence>
<keyword evidence="3" id="KW-0804">Transcription</keyword>
<dbReference type="Pfam" id="PF02909">
    <property type="entry name" value="TetR_C_1"/>
    <property type="match status" value="1"/>
</dbReference>
<name>A0A439DRC4_9MYCO</name>
<dbReference type="InterPro" id="IPR004111">
    <property type="entry name" value="Repressor_TetR_C"/>
</dbReference>
<dbReference type="EMBL" id="ATDN01000023">
    <property type="protein sequence ID" value="RWA18743.1"/>
    <property type="molecule type" value="Genomic_DNA"/>
</dbReference>
<comment type="caution">
    <text evidence="6">The sequence shown here is derived from an EMBL/GenBank/DDBJ whole genome shotgun (WGS) entry which is preliminary data.</text>
</comment>
<evidence type="ECO:0000256" key="1">
    <source>
        <dbReference type="ARBA" id="ARBA00023015"/>
    </source>
</evidence>
<dbReference type="AlphaFoldDB" id="A0A439DRC4"/>
<evidence type="ECO:0000259" key="5">
    <source>
        <dbReference type="PROSITE" id="PS50977"/>
    </source>
</evidence>
<evidence type="ECO:0000313" key="7">
    <source>
        <dbReference type="Proteomes" id="UP000287177"/>
    </source>
</evidence>
<dbReference type="SUPFAM" id="SSF46689">
    <property type="entry name" value="Homeodomain-like"/>
    <property type="match status" value="1"/>
</dbReference>